<organism evidence="1 2">
    <name type="scientific">Chitinophaga fulva</name>
    <dbReference type="NCBI Taxonomy" id="2728842"/>
    <lineage>
        <taxon>Bacteria</taxon>
        <taxon>Pseudomonadati</taxon>
        <taxon>Bacteroidota</taxon>
        <taxon>Chitinophagia</taxon>
        <taxon>Chitinophagales</taxon>
        <taxon>Chitinophagaceae</taxon>
        <taxon>Chitinophaga</taxon>
    </lineage>
</organism>
<proteinExistence type="predicted"/>
<protein>
    <submittedName>
        <fullName evidence="1">Uncharacterized protein</fullName>
    </submittedName>
</protein>
<dbReference type="NCBIfam" id="NF038153">
    <property type="entry name" value="lant_leader_L1a"/>
    <property type="match status" value="1"/>
</dbReference>
<name>A0A848GFT7_9BACT</name>
<dbReference type="Proteomes" id="UP000583266">
    <property type="component" value="Unassembled WGS sequence"/>
</dbReference>
<sequence>MKKKNAFLQKKVSLKKVALTHLNFEEQSNVRGARLRDTKCDGCDSYDPSCISKPRPTVGCV</sequence>
<reference evidence="1 2" key="1">
    <citation type="submission" date="2020-04" db="EMBL/GenBank/DDBJ databases">
        <title>Chitinophaga sp. G-6-1-13 sp. nov., isolated from soil.</title>
        <authorList>
            <person name="Dahal R.H."/>
            <person name="Chaudhary D.K."/>
        </authorList>
    </citation>
    <scope>NUCLEOTIDE SEQUENCE [LARGE SCALE GENOMIC DNA]</scope>
    <source>
        <strain evidence="1 2">G-6-1-13</strain>
    </source>
</reference>
<comment type="caution">
    <text evidence="1">The sequence shown here is derived from an EMBL/GenBank/DDBJ whole genome shotgun (WGS) entry which is preliminary data.</text>
</comment>
<keyword evidence="2" id="KW-1185">Reference proteome</keyword>
<dbReference type="AlphaFoldDB" id="A0A848GFT7"/>
<dbReference type="InterPro" id="IPR058238">
    <property type="entry name" value="Lant_leader_dom"/>
</dbReference>
<gene>
    <name evidence="1" type="ORF">HHL17_00125</name>
</gene>
<accession>A0A848GFT7</accession>
<evidence type="ECO:0000313" key="1">
    <source>
        <dbReference type="EMBL" id="NML35590.1"/>
    </source>
</evidence>
<evidence type="ECO:0000313" key="2">
    <source>
        <dbReference type="Proteomes" id="UP000583266"/>
    </source>
</evidence>
<dbReference type="RefSeq" id="WP_169222806.1">
    <property type="nucleotide sequence ID" value="NZ_JABBGC010000001.1"/>
</dbReference>
<dbReference type="EMBL" id="JABBGC010000001">
    <property type="protein sequence ID" value="NML35590.1"/>
    <property type="molecule type" value="Genomic_DNA"/>
</dbReference>